<dbReference type="AlphaFoldDB" id="A0AA38U604"/>
<reference evidence="1" key="1">
    <citation type="submission" date="2022-08" db="EMBL/GenBank/DDBJ databases">
        <authorList>
            <consortium name="DOE Joint Genome Institute"/>
            <person name="Min B."/>
            <person name="Riley R."/>
            <person name="Sierra-Patev S."/>
            <person name="Naranjo-Ortiz M."/>
            <person name="Looney B."/>
            <person name="Konkel Z."/>
            <person name="Slot J.C."/>
            <person name="Sakamoto Y."/>
            <person name="Steenwyk J.L."/>
            <person name="Rokas A."/>
            <person name="Carro J."/>
            <person name="Camarero S."/>
            <person name="Ferreira P."/>
            <person name="Molpeceres G."/>
            <person name="Ruiz-Duenas F.J."/>
            <person name="Serrano A."/>
            <person name="Henrissat B."/>
            <person name="Drula E."/>
            <person name="Hughes K.W."/>
            <person name="Mata J.L."/>
            <person name="Ishikawa N.K."/>
            <person name="Vargas-Isla R."/>
            <person name="Ushijima S."/>
            <person name="Smith C.A."/>
            <person name="Ahrendt S."/>
            <person name="Andreopoulos W."/>
            <person name="He G."/>
            <person name="Labutti K."/>
            <person name="Lipzen A."/>
            <person name="Ng V."/>
            <person name="Sandor L."/>
            <person name="Barry K."/>
            <person name="Martinez A.T."/>
            <person name="Xiao Y."/>
            <person name="Gibbons J.G."/>
            <person name="Terashima K."/>
            <person name="Hibbett D.S."/>
            <person name="Grigoriev I.V."/>
        </authorList>
    </citation>
    <scope>NUCLEOTIDE SEQUENCE</scope>
    <source>
        <strain evidence="1">TFB9207</strain>
    </source>
</reference>
<sequence>MLLSSLPLELLAHIAKKVPRLKDRKSLRLTCVLLGEVLKPHVLASVTLNIHGHNLEPGFSLLQALVEEQEALQVGSAMISGLSKHIRKLYVAALAPTFYPESDADFEKKQKLFDYLYQGEEQIRKWHTVEPKGLHESRTSHTCDLTCRYLTCGSRYLDLRVTKPAVEPRSPECENKLRLLLKPALGSLDNLTAIHWSWHYSDSDWTLDTLYECLESDKFLSKIKDFTLSYRPENCIPPLRIPKLPELRRLSFCIYLGDAELDRLFQHPTISNNPNLTTLSITLQQDHFPHYMSFPGSIPETVVDLDLNGLKFANLEHVISGNLTSLDLSASKMANDESWASLWETLSLQQIRLQKLALGQSSSPEDMRKLLEYLSSYSGLESFSLTKIHWYPSYSAHAVYFYTHILPRHAKTLVNLELKPLYESSWCVGADSIDAIEQCRCLRTLSIRVNHKGLDPDPDPNPERASVGSLYEDQNIPELCDQNSVHLLLQTIALSLPNLEKLTIEPATTLTFINDPLNFAMNEGQFYLGKRRRIRASVESFARRSDQLWKVFKWVQIYVHNQKMELEPRWEWRYIAPSEI</sequence>
<dbReference type="SUPFAM" id="SSF52047">
    <property type="entry name" value="RNI-like"/>
    <property type="match status" value="1"/>
</dbReference>
<evidence type="ECO:0008006" key="3">
    <source>
        <dbReference type="Google" id="ProtNLM"/>
    </source>
</evidence>
<name>A0AA38U604_9AGAR</name>
<organism evidence="1 2">
    <name type="scientific">Lentinula raphanica</name>
    <dbReference type="NCBI Taxonomy" id="153919"/>
    <lineage>
        <taxon>Eukaryota</taxon>
        <taxon>Fungi</taxon>
        <taxon>Dikarya</taxon>
        <taxon>Basidiomycota</taxon>
        <taxon>Agaricomycotina</taxon>
        <taxon>Agaricomycetes</taxon>
        <taxon>Agaricomycetidae</taxon>
        <taxon>Agaricales</taxon>
        <taxon>Marasmiineae</taxon>
        <taxon>Omphalotaceae</taxon>
        <taxon>Lentinula</taxon>
    </lineage>
</organism>
<keyword evidence="2" id="KW-1185">Reference proteome</keyword>
<proteinExistence type="predicted"/>
<dbReference type="EMBL" id="MU807027">
    <property type="protein sequence ID" value="KAJ3832245.1"/>
    <property type="molecule type" value="Genomic_DNA"/>
</dbReference>
<accession>A0AA38U604</accession>
<gene>
    <name evidence="1" type="ORF">F5878DRAFT_646940</name>
</gene>
<protein>
    <recommendedName>
        <fullName evidence="3">F-box domain-containing protein</fullName>
    </recommendedName>
</protein>
<dbReference type="Proteomes" id="UP001163846">
    <property type="component" value="Unassembled WGS sequence"/>
</dbReference>
<evidence type="ECO:0000313" key="1">
    <source>
        <dbReference type="EMBL" id="KAJ3832245.1"/>
    </source>
</evidence>
<evidence type="ECO:0000313" key="2">
    <source>
        <dbReference type="Proteomes" id="UP001163846"/>
    </source>
</evidence>
<comment type="caution">
    <text evidence="1">The sequence shown here is derived from an EMBL/GenBank/DDBJ whole genome shotgun (WGS) entry which is preliminary data.</text>
</comment>